<feature type="binding site" evidence="8">
    <location>
        <begin position="138"/>
        <end position="142"/>
    </location>
    <ligand>
        <name>substrate</name>
    </ligand>
</feature>
<feature type="domain" description="Gcp-like" evidence="9">
    <location>
        <begin position="25"/>
        <end position="313"/>
    </location>
</feature>
<dbReference type="SUPFAM" id="SSF53067">
    <property type="entry name" value="Actin-like ATPase domain"/>
    <property type="match status" value="2"/>
</dbReference>
<dbReference type="PROSITE" id="PS01016">
    <property type="entry name" value="GLYCOPROTEASE"/>
    <property type="match status" value="1"/>
</dbReference>
<proteinExistence type="inferred from homology"/>
<keyword evidence="6 8" id="KW-0012">Acyltransferase</keyword>
<evidence type="ECO:0000256" key="5">
    <source>
        <dbReference type="ARBA" id="ARBA00023004"/>
    </source>
</evidence>
<dbReference type="InterPro" id="IPR017860">
    <property type="entry name" value="Peptidase_M22_CS"/>
</dbReference>
<organism evidence="10 11">
    <name type="scientific">Bergeyella zoohelcum</name>
    <dbReference type="NCBI Taxonomy" id="1015"/>
    <lineage>
        <taxon>Bacteria</taxon>
        <taxon>Pseudomonadati</taxon>
        <taxon>Bacteroidota</taxon>
        <taxon>Flavobacteriia</taxon>
        <taxon>Flavobacteriales</taxon>
        <taxon>Weeksellaceae</taxon>
        <taxon>Bergeyella</taxon>
    </lineage>
</organism>
<evidence type="ECO:0000256" key="1">
    <source>
        <dbReference type="ARBA" id="ARBA00022490"/>
    </source>
</evidence>
<comment type="subcellular location">
    <subcellularLocation>
        <location evidence="8">Cytoplasm</location>
    </subcellularLocation>
</comment>
<keyword evidence="1 8" id="KW-0963">Cytoplasm</keyword>
<dbReference type="GO" id="GO:0005737">
    <property type="term" value="C:cytoplasm"/>
    <property type="evidence" value="ECO:0007669"/>
    <property type="project" value="UniProtKB-SubCell"/>
</dbReference>
<protein>
    <recommendedName>
        <fullName evidence="8">tRNA N6-adenosine threonylcarbamoyltransferase</fullName>
        <ecNumber evidence="8">2.3.1.234</ecNumber>
    </recommendedName>
    <alternativeName>
        <fullName evidence="8">N6-L-threonylcarbamoyladenine synthase</fullName>
        <shortName evidence="8">t(6)A synthase</shortName>
    </alternativeName>
    <alternativeName>
        <fullName evidence="8">t(6)A37 threonylcarbamoyladenosine biosynthesis protein TsaD</fullName>
    </alternativeName>
    <alternativeName>
        <fullName evidence="8">tRNA threonylcarbamoyladenosine biosynthesis protein TsaD</fullName>
    </alternativeName>
</protein>
<dbReference type="AlphaFoldDB" id="A0A380ZVG7"/>
<feature type="binding site" evidence="8">
    <location>
        <position position="116"/>
    </location>
    <ligand>
        <name>Fe cation</name>
        <dbReference type="ChEBI" id="CHEBI:24875"/>
    </ligand>
</feature>
<dbReference type="PANTHER" id="PTHR11735">
    <property type="entry name" value="TRNA N6-ADENOSINE THREONYLCARBAMOYLTRANSFERASE"/>
    <property type="match status" value="1"/>
</dbReference>
<dbReference type="GO" id="GO:0002949">
    <property type="term" value="P:tRNA threonylcarbamoyladenosine modification"/>
    <property type="evidence" value="ECO:0007669"/>
    <property type="project" value="UniProtKB-UniRule"/>
</dbReference>
<evidence type="ECO:0000256" key="6">
    <source>
        <dbReference type="ARBA" id="ARBA00023315"/>
    </source>
</evidence>
<dbReference type="NCBIfam" id="TIGR00329">
    <property type="entry name" value="gcp_kae1"/>
    <property type="match status" value="1"/>
</dbReference>
<feature type="binding site" evidence="8">
    <location>
        <position position="184"/>
    </location>
    <ligand>
        <name>substrate</name>
    </ligand>
</feature>
<dbReference type="CDD" id="cd24133">
    <property type="entry name" value="ASKHA_NBD_TsaD_bac"/>
    <property type="match status" value="1"/>
</dbReference>
<dbReference type="PRINTS" id="PR00789">
    <property type="entry name" value="OSIALOPTASE"/>
</dbReference>
<evidence type="ECO:0000256" key="8">
    <source>
        <dbReference type="HAMAP-Rule" id="MF_01445"/>
    </source>
</evidence>
<comment type="similarity">
    <text evidence="8">Belongs to the KAE1 / TsaD family.</text>
</comment>
<dbReference type="InterPro" id="IPR017861">
    <property type="entry name" value="KAE1/TsaD"/>
</dbReference>
<dbReference type="FunFam" id="3.30.420.40:FF:000012">
    <property type="entry name" value="tRNA N6-adenosine threonylcarbamoyltransferase"/>
    <property type="match status" value="1"/>
</dbReference>
<dbReference type="InterPro" id="IPR000905">
    <property type="entry name" value="Gcp-like_dom"/>
</dbReference>
<dbReference type="GO" id="GO:0005506">
    <property type="term" value="F:iron ion binding"/>
    <property type="evidence" value="ECO:0007669"/>
    <property type="project" value="UniProtKB-UniRule"/>
</dbReference>
<dbReference type="PANTHER" id="PTHR11735:SF6">
    <property type="entry name" value="TRNA N6-ADENOSINE THREONYLCARBAMOYLTRANSFERASE, MITOCHONDRIAL"/>
    <property type="match status" value="1"/>
</dbReference>
<feature type="binding site" evidence="8">
    <location>
        <position position="112"/>
    </location>
    <ligand>
        <name>Fe cation</name>
        <dbReference type="ChEBI" id="CHEBI:24875"/>
    </ligand>
</feature>
<dbReference type="InterPro" id="IPR022450">
    <property type="entry name" value="TsaD"/>
</dbReference>
<feature type="binding site" evidence="8">
    <location>
        <position position="279"/>
    </location>
    <ligand>
        <name>substrate</name>
    </ligand>
</feature>
<dbReference type="InterPro" id="IPR043129">
    <property type="entry name" value="ATPase_NBD"/>
</dbReference>
<evidence type="ECO:0000256" key="3">
    <source>
        <dbReference type="ARBA" id="ARBA00022694"/>
    </source>
</evidence>
<evidence type="ECO:0000313" key="10">
    <source>
        <dbReference type="EMBL" id="SUV52766.1"/>
    </source>
</evidence>
<evidence type="ECO:0000256" key="2">
    <source>
        <dbReference type="ARBA" id="ARBA00022679"/>
    </source>
</evidence>
<dbReference type="Proteomes" id="UP000255515">
    <property type="component" value="Unassembled WGS sequence"/>
</dbReference>
<dbReference type="Gene3D" id="3.30.420.40">
    <property type="match status" value="2"/>
</dbReference>
<accession>A0A380ZVG7</accession>
<keyword evidence="4 8" id="KW-0479">Metal-binding</keyword>
<comment type="catalytic activity">
    <reaction evidence="7 8">
        <text>L-threonylcarbamoyladenylate + adenosine(37) in tRNA = N(6)-L-threonylcarbamoyladenosine(37) in tRNA + AMP + H(+)</text>
        <dbReference type="Rhea" id="RHEA:37059"/>
        <dbReference type="Rhea" id="RHEA-COMP:10162"/>
        <dbReference type="Rhea" id="RHEA-COMP:10163"/>
        <dbReference type="ChEBI" id="CHEBI:15378"/>
        <dbReference type="ChEBI" id="CHEBI:73682"/>
        <dbReference type="ChEBI" id="CHEBI:74411"/>
        <dbReference type="ChEBI" id="CHEBI:74418"/>
        <dbReference type="ChEBI" id="CHEBI:456215"/>
        <dbReference type="EC" id="2.3.1.234"/>
    </reaction>
</comment>
<keyword evidence="2 8" id="KW-0808">Transferase</keyword>
<keyword evidence="5 8" id="KW-0408">Iron</keyword>
<dbReference type="RefSeq" id="WP_002688108.1">
    <property type="nucleotide sequence ID" value="NZ_UFTJ01000003.1"/>
</dbReference>
<evidence type="ECO:0000256" key="7">
    <source>
        <dbReference type="ARBA" id="ARBA00048117"/>
    </source>
</evidence>
<evidence type="ECO:0000313" key="11">
    <source>
        <dbReference type="Proteomes" id="UP000255515"/>
    </source>
</evidence>
<feature type="binding site" evidence="8">
    <location>
        <position position="171"/>
    </location>
    <ligand>
        <name>substrate</name>
    </ligand>
</feature>
<dbReference type="HAMAP" id="MF_01445">
    <property type="entry name" value="TsaD"/>
    <property type="match status" value="1"/>
</dbReference>
<keyword evidence="3 8" id="KW-0819">tRNA processing</keyword>
<feature type="binding site" evidence="8">
    <location>
        <position position="188"/>
    </location>
    <ligand>
        <name>substrate</name>
    </ligand>
</feature>
<name>A0A380ZVG7_9FLAO</name>
<dbReference type="EC" id="2.3.1.234" evidence="8"/>
<comment type="function">
    <text evidence="8">Required for the formation of a threonylcarbamoyl group on adenosine at position 37 (t(6)A37) in tRNAs that read codons beginning with adenine. Is involved in the transfer of the threonylcarbamoyl moiety of threonylcarbamoyl-AMP (TC-AMP) to the N6 group of A37, together with TsaE and TsaB. TsaD likely plays a direct catalytic role in this reaction.</text>
</comment>
<dbReference type="Pfam" id="PF00814">
    <property type="entry name" value="TsaD"/>
    <property type="match status" value="1"/>
</dbReference>
<reference evidence="10 11" key="1">
    <citation type="submission" date="2018-06" db="EMBL/GenBank/DDBJ databases">
        <authorList>
            <consortium name="Pathogen Informatics"/>
            <person name="Doyle S."/>
        </authorList>
    </citation>
    <scope>NUCLEOTIDE SEQUENCE [LARGE SCALE GENOMIC DNA]</scope>
    <source>
        <strain evidence="10 11">NCTC11661</strain>
    </source>
</reference>
<dbReference type="GO" id="GO:0061711">
    <property type="term" value="F:tRNA N(6)-L-threonylcarbamoyladenine synthase activity"/>
    <property type="evidence" value="ECO:0007669"/>
    <property type="project" value="UniProtKB-EC"/>
</dbReference>
<dbReference type="EMBL" id="UFTJ01000003">
    <property type="protein sequence ID" value="SUV52766.1"/>
    <property type="molecule type" value="Genomic_DNA"/>
</dbReference>
<gene>
    <name evidence="10" type="primary">gcp</name>
    <name evidence="8" type="synonym">tsaD</name>
    <name evidence="10" type="ORF">NCTC11661_01909</name>
</gene>
<feature type="binding site" evidence="8">
    <location>
        <position position="307"/>
    </location>
    <ligand>
        <name>Fe cation</name>
        <dbReference type="ChEBI" id="CHEBI:24875"/>
    </ligand>
</feature>
<comment type="cofactor">
    <cofactor evidence="8">
        <name>Fe(2+)</name>
        <dbReference type="ChEBI" id="CHEBI:29033"/>
    </cofactor>
    <text evidence="8">Binds 1 Fe(2+) ion per subunit.</text>
</comment>
<dbReference type="NCBIfam" id="TIGR03723">
    <property type="entry name" value="T6A_TsaD_YgjD"/>
    <property type="match status" value="1"/>
</dbReference>
<evidence type="ECO:0000259" key="9">
    <source>
        <dbReference type="Pfam" id="PF00814"/>
    </source>
</evidence>
<sequence length="345" mass="37622">MKEPIILAIESSCDDTAAAIIQGNTILSNVSAGQSVHIAYGGVVPELASRAHQQNLIPVVSEAISQAKIQNKEIDAVAFTRGPGLLGSLLVGTSFAKSFAQSLDIPLIEVNHLHAHILAHFIDDANPTPPTFPFLCLTVSGGHTMLVLVKDYFDLEIIGKTIDDAAGEAFDKIGKVLGLDYPAGPIIDQLAQKGDANEFKFSKPKVAHFDYSFSGLKTSVLYFIKKEIAKNENFIQENLNNLCASVQKTIIEILMDKLKKAAEEYQIKDIAIAGGVSANSALRKAIQDYGHQYHKNVFIPKFEYTTDNAAMIALVGQLKYDKKDFCNMETSAMARYEINPSTESK</sequence>
<evidence type="ECO:0000256" key="4">
    <source>
        <dbReference type="ARBA" id="ARBA00022723"/>
    </source>
</evidence>
<dbReference type="FunFam" id="3.30.420.40:FF:000040">
    <property type="entry name" value="tRNA N6-adenosine threonylcarbamoyltransferase"/>
    <property type="match status" value="1"/>
</dbReference>